<dbReference type="CDD" id="cd04179">
    <property type="entry name" value="DPM_DPG-synthase_like"/>
    <property type="match status" value="1"/>
</dbReference>
<dbReference type="EMBL" id="CP159578">
    <property type="protein sequence ID" value="XCJ80476.1"/>
    <property type="molecule type" value="Genomic_DNA"/>
</dbReference>
<dbReference type="Gene3D" id="3.90.550.10">
    <property type="entry name" value="Spore Coat Polysaccharide Biosynthesis Protein SpsA, Chain A"/>
    <property type="match status" value="1"/>
</dbReference>
<organism evidence="2">
    <name type="scientific">Salinicola endophyticus</name>
    <dbReference type="NCBI Taxonomy" id="1949083"/>
    <lineage>
        <taxon>Bacteria</taxon>
        <taxon>Pseudomonadati</taxon>
        <taxon>Pseudomonadota</taxon>
        <taxon>Gammaproteobacteria</taxon>
        <taxon>Oceanospirillales</taxon>
        <taxon>Halomonadaceae</taxon>
        <taxon>Salinicola</taxon>
    </lineage>
</organism>
<dbReference type="Pfam" id="PF00535">
    <property type="entry name" value="Glycos_transf_2"/>
    <property type="match status" value="1"/>
</dbReference>
<gene>
    <name evidence="2" type="ORF">ABV408_04705</name>
</gene>
<dbReference type="SUPFAM" id="SSF53448">
    <property type="entry name" value="Nucleotide-diphospho-sugar transferases"/>
    <property type="match status" value="1"/>
</dbReference>
<feature type="domain" description="Glycosyltransferase 2-like" evidence="1">
    <location>
        <begin position="14"/>
        <end position="120"/>
    </location>
</feature>
<evidence type="ECO:0000313" key="2">
    <source>
        <dbReference type="EMBL" id="XCJ80476.1"/>
    </source>
</evidence>
<dbReference type="GO" id="GO:0006487">
    <property type="term" value="P:protein N-linked glycosylation"/>
    <property type="evidence" value="ECO:0007669"/>
    <property type="project" value="TreeGrafter"/>
</dbReference>
<dbReference type="InterPro" id="IPR001173">
    <property type="entry name" value="Glyco_trans_2-like"/>
</dbReference>
<dbReference type="RefSeq" id="WP_353981294.1">
    <property type="nucleotide sequence ID" value="NZ_CP159578.1"/>
</dbReference>
<dbReference type="PANTHER" id="PTHR10859">
    <property type="entry name" value="GLYCOSYL TRANSFERASE"/>
    <property type="match status" value="1"/>
</dbReference>
<name>A0AB74U8W4_9GAMM</name>
<dbReference type="PANTHER" id="PTHR10859:SF91">
    <property type="entry name" value="DOLICHYL-PHOSPHATE BETA-GLUCOSYLTRANSFERASE"/>
    <property type="match status" value="1"/>
</dbReference>
<dbReference type="InterPro" id="IPR029044">
    <property type="entry name" value="Nucleotide-diphossugar_trans"/>
</dbReference>
<evidence type="ECO:0000259" key="1">
    <source>
        <dbReference type="Pfam" id="PF00535"/>
    </source>
</evidence>
<protein>
    <submittedName>
        <fullName evidence="2">Glycosyltransferase family 2 protein</fullName>
    </submittedName>
</protein>
<reference evidence="2" key="1">
    <citation type="submission" date="2024-06" db="EMBL/GenBank/DDBJ databases">
        <title>Complete genome of Salinicola endophyticus HNIBRBA4755.</title>
        <authorList>
            <person name="Shin S.Y."/>
            <person name="Kang H."/>
            <person name="Song J."/>
        </authorList>
    </citation>
    <scope>NUCLEOTIDE SEQUENCE</scope>
    <source>
        <strain evidence="2">HNIBRBA4755</strain>
    </source>
</reference>
<proteinExistence type="predicted"/>
<dbReference type="AlphaFoldDB" id="A0AB74U8W4"/>
<sequence length="254" mass="27929">MSLETPATSARVGVLIPVYNHAGAIGETFARLQTLGLPIILVDDGSDAECARLLDELARAEATTLVRLPHNRGKGAAVRAGLAHAQTLGLTHALQVDADGQHEAADLPPFVAGLDAADEILRIGYPRFDASVPKHRFYSRYLTHGLVWLATLSLTLRDTMCGVKLYPVAAVNRLVARHPCGDRMQFDSELPVRWYWQGGRVENLPVRVRYPLDGVSHFALWRDNLLLAGMHARLLMGMLIRLPVLLRRRLGAPS</sequence>
<accession>A0AB74U8W4</accession>